<dbReference type="InterPro" id="IPR021457">
    <property type="entry name" value="DUF3108"/>
</dbReference>
<dbReference type="Pfam" id="PF11306">
    <property type="entry name" value="DUF3108"/>
    <property type="match status" value="1"/>
</dbReference>
<evidence type="ECO:0000313" key="2">
    <source>
        <dbReference type="EMBL" id="TPW27310.1"/>
    </source>
</evidence>
<dbReference type="AlphaFoldDB" id="A0A506U0L3"/>
<organism evidence="2 3">
    <name type="scientific">Pararhizobium mangrovi</name>
    <dbReference type="NCBI Taxonomy" id="2590452"/>
    <lineage>
        <taxon>Bacteria</taxon>
        <taxon>Pseudomonadati</taxon>
        <taxon>Pseudomonadota</taxon>
        <taxon>Alphaproteobacteria</taxon>
        <taxon>Hyphomicrobiales</taxon>
        <taxon>Rhizobiaceae</taxon>
        <taxon>Rhizobium/Agrobacterium group</taxon>
        <taxon>Pararhizobium</taxon>
    </lineage>
</organism>
<evidence type="ECO:0000256" key="1">
    <source>
        <dbReference type="SAM" id="MobiDB-lite"/>
    </source>
</evidence>
<protein>
    <submittedName>
        <fullName evidence="2">DUF3108 domain-containing protein</fullName>
    </submittedName>
</protein>
<reference evidence="2 3" key="1">
    <citation type="submission" date="2019-06" db="EMBL/GenBank/DDBJ databases">
        <authorList>
            <person name="Li M."/>
        </authorList>
    </citation>
    <scope>NUCLEOTIDE SEQUENCE [LARGE SCALE GENOMIC DNA]</scope>
    <source>
        <strain evidence="2 3">BGMRC6574</strain>
    </source>
</reference>
<dbReference type="EMBL" id="VHLH01000022">
    <property type="protein sequence ID" value="TPW27310.1"/>
    <property type="molecule type" value="Genomic_DNA"/>
</dbReference>
<proteinExistence type="predicted"/>
<accession>A0A506U0L3</accession>
<keyword evidence="3" id="KW-1185">Reference proteome</keyword>
<dbReference type="OrthoDB" id="7630100at2"/>
<name>A0A506U0L3_9HYPH</name>
<dbReference type="Proteomes" id="UP000320314">
    <property type="component" value="Unassembled WGS sequence"/>
</dbReference>
<comment type="caution">
    <text evidence="2">The sequence shown here is derived from an EMBL/GenBank/DDBJ whole genome shotgun (WGS) entry which is preliminary data.</text>
</comment>
<gene>
    <name evidence="2" type="ORF">FJU11_12215</name>
</gene>
<evidence type="ECO:0000313" key="3">
    <source>
        <dbReference type="Proteomes" id="UP000320314"/>
    </source>
</evidence>
<feature type="region of interest" description="Disordered" evidence="1">
    <location>
        <begin position="132"/>
        <end position="154"/>
    </location>
</feature>
<sequence length="282" mass="30823">MRRGTFARVSTYPHATGRNDEAMRFSGSITGAALAAFAVATTFSSSANAAQTRTAYAIRFWGLTVARATFTTKTDGKHYTIDGDLESAGLAKIFDSTHGTSHVTGAILPERLQAQSYRMQYTSGKKHAKTTMRFDDGAVRSVERKPKDKDDKQDDWVPVEENDLRNVVEPVSALVLPAGEPACPRTIRLFDGETLAELKLKADGHKSVSTDAYSGDVLVCTVNFTPLAGYRRSNDGINYLKKADDISVWFARTKGSDFYAPVYARVPTRIGWVTVSATQFGS</sequence>